<evidence type="ECO:0000313" key="3">
    <source>
        <dbReference type="Proteomes" id="UP000805614"/>
    </source>
</evidence>
<gene>
    <name evidence="2" type="ORF">HKK74_09095</name>
</gene>
<accession>A0ABR7LLB6</accession>
<evidence type="ECO:0000256" key="1">
    <source>
        <dbReference type="SAM" id="MobiDB-lite"/>
    </source>
</evidence>
<organism evidence="2 3">
    <name type="scientific">Actinomadura alba</name>
    <dbReference type="NCBI Taxonomy" id="406431"/>
    <lineage>
        <taxon>Bacteria</taxon>
        <taxon>Bacillati</taxon>
        <taxon>Actinomycetota</taxon>
        <taxon>Actinomycetes</taxon>
        <taxon>Streptosporangiales</taxon>
        <taxon>Thermomonosporaceae</taxon>
        <taxon>Actinomadura</taxon>
    </lineage>
</organism>
<evidence type="ECO:0008006" key="4">
    <source>
        <dbReference type="Google" id="ProtNLM"/>
    </source>
</evidence>
<sequence length="329" mass="34446">MGEDRHMRVLVALIGAFSLLGAGAAYARVVPDPGIAFTISDSRVTESSGLALSTRHPGVVYTHNDSGGSAAIYAIGPDGRTRATLTVSRAYNRDWEGIAVGRDQAGPAIFVGDIGDNAGGAQPYVTVYRVPEPARLADQTLAATAFRLKYEDGPRNAESLLVNPRTNRLYIASKQFGGGLYEAPANLRADRVNVLRRVGAAPLLATDGAYAPDGRHFVIRTYYAAHIYSAPGRLLRIVSLPNQEQGESITYSADGHSLLAGSEGPRSPVYRVPLPGDASSEPGSAASSPPAAAGDPAARSDGSGVRSAVLLGVVAIGGFFAYRRLRGRS</sequence>
<dbReference type="EMBL" id="JABVEC010000005">
    <property type="protein sequence ID" value="MBC6465650.1"/>
    <property type="molecule type" value="Genomic_DNA"/>
</dbReference>
<dbReference type="Proteomes" id="UP000805614">
    <property type="component" value="Unassembled WGS sequence"/>
</dbReference>
<protein>
    <recommendedName>
        <fullName evidence="4">WD40 repeat domain-containing protein</fullName>
    </recommendedName>
</protein>
<feature type="region of interest" description="Disordered" evidence="1">
    <location>
        <begin position="262"/>
        <end position="299"/>
    </location>
</feature>
<evidence type="ECO:0000313" key="2">
    <source>
        <dbReference type="EMBL" id="MBC6465650.1"/>
    </source>
</evidence>
<reference evidence="2 3" key="1">
    <citation type="submission" date="2020-06" db="EMBL/GenBank/DDBJ databases">
        <title>Actinomadura xiongansis sp. nov., isolated from soil of Baiyangdian.</title>
        <authorList>
            <person name="Zhang X."/>
        </authorList>
    </citation>
    <scope>NUCLEOTIDE SEQUENCE [LARGE SCALE GENOMIC DNA]</scope>
    <source>
        <strain evidence="2 3">HBUM206468</strain>
    </source>
</reference>
<comment type="caution">
    <text evidence="2">The sequence shown here is derived from an EMBL/GenBank/DDBJ whole genome shotgun (WGS) entry which is preliminary data.</text>
</comment>
<proteinExistence type="predicted"/>
<feature type="compositionally biased region" description="Low complexity" evidence="1">
    <location>
        <begin position="275"/>
        <end position="299"/>
    </location>
</feature>
<dbReference type="SUPFAM" id="SSF50956">
    <property type="entry name" value="Thermostable phytase (3-phytase)"/>
    <property type="match status" value="1"/>
</dbReference>
<name>A0ABR7LLB6_9ACTN</name>
<keyword evidence="3" id="KW-1185">Reference proteome</keyword>